<evidence type="ECO:0000313" key="2">
    <source>
        <dbReference type="Proteomes" id="UP000663929"/>
    </source>
</evidence>
<gene>
    <name evidence="1" type="ORF">J3U87_32850</name>
</gene>
<accession>A0A8A4TK60</accession>
<proteinExistence type="predicted"/>
<dbReference type="AlphaFoldDB" id="A0A8A4TK60"/>
<reference evidence="1" key="1">
    <citation type="submission" date="2021-03" db="EMBL/GenBank/DDBJ databases">
        <title>Acanthopleuribacteraceae sp. M133.</title>
        <authorList>
            <person name="Wang G."/>
        </authorList>
    </citation>
    <scope>NUCLEOTIDE SEQUENCE</scope>
    <source>
        <strain evidence="1">M133</strain>
    </source>
</reference>
<dbReference type="KEGG" id="scor:J3U87_32850"/>
<dbReference type="RefSeq" id="WP_237380062.1">
    <property type="nucleotide sequence ID" value="NZ_CP071793.1"/>
</dbReference>
<dbReference type="Proteomes" id="UP000663929">
    <property type="component" value="Chromosome"/>
</dbReference>
<dbReference type="EMBL" id="CP071793">
    <property type="protein sequence ID" value="QTD50399.1"/>
    <property type="molecule type" value="Genomic_DNA"/>
</dbReference>
<sequence>MSPAWVTLDDLPIYEEDLFLEAGIELVPLAKALVQCNHTRFTRFPHSKGIARIVNLLEWEAHAYHEFLDGDGIFADQVVHVAIHQAVDKMTGGRHPENMLLAEALASSSDVYLIGLLSRAGCETDFMAETLESLGSYFEMYGEGESQLAAFLERVLARPFETMVAVADYLYEFCMPLLYPDSVSEMAAQLRELESQPFYPLIHHYNTTNWVLTIRGTYPQWYPDSGGTAEVRKQLCGDEAHFLAAFRELVLDLRA</sequence>
<protein>
    <submittedName>
        <fullName evidence="1">Uncharacterized protein</fullName>
    </submittedName>
</protein>
<keyword evidence="2" id="KW-1185">Reference proteome</keyword>
<organism evidence="1 2">
    <name type="scientific">Sulfidibacter corallicola</name>
    <dbReference type="NCBI Taxonomy" id="2818388"/>
    <lineage>
        <taxon>Bacteria</taxon>
        <taxon>Pseudomonadati</taxon>
        <taxon>Acidobacteriota</taxon>
        <taxon>Holophagae</taxon>
        <taxon>Acanthopleuribacterales</taxon>
        <taxon>Acanthopleuribacteraceae</taxon>
        <taxon>Sulfidibacter</taxon>
    </lineage>
</organism>
<name>A0A8A4TK60_SULCO</name>
<evidence type="ECO:0000313" key="1">
    <source>
        <dbReference type="EMBL" id="QTD50399.1"/>
    </source>
</evidence>